<evidence type="ECO:0000313" key="3">
    <source>
        <dbReference type="Proteomes" id="UP001500432"/>
    </source>
</evidence>
<dbReference type="Pfam" id="PF12680">
    <property type="entry name" value="SnoaL_2"/>
    <property type="match status" value="1"/>
</dbReference>
<dbReference type="Proteomes" id="UP001500432">
    <property type="component" value="Unassembled WGS sequence"/>
</dbReference>
<organism evidence="2 3">
    <name type="scientific">Sinomonas flava</name>
    <dbReference type="NCBI Taxonomy" id="496857"/>
    <lineage>
        <taxon>Bacteria</taxon>
        <taxon>Bacillati</taxon>
        <taxon>Actinomycetota</taxon>
        <taxon>Actinomycetes</taxon>
        <taxon>Micrococcales</taxon>
        <taxon>Micrococcaceae</taxon>
        <taxon>Sinomonas</taxon>
    </lineage>
</organism>
<accession>A0ABN3BRQ6</accession>
<dbReference type="InterPro" id="IPR032710">
    <property type="entry name" value="NTF2-like_dom_sf"/>
</dbReference>
<dbReference type="EMBL" id="BAAAQW010000004">
    <property type="protein sequence ID" value="GAA2199611.1"/>
    <property type="molecule type" value="Genomic_DNA"/>
</dbReference>
<name>A0ABN3BRQ6_9MICC</name>
<proteinExistence type="predicted"/>
<dbReference type="Gene3D" id="3.10.450.50">
    <property type="match status" value="1"/>
</dbReference>
<gene>
    <name evidence="2" type="ORF">GCM10009849_16730</name>
</gene>
<dbReference type="InterPro" id="IPR037401">
    <property type="entry name" value="SnoaL-like"/>
</dbReference>
<comment type="caution">
    <text evidence="2">The sequence shown here is derived from an EMBL/GenBank/DDBJ whole genome shotgun (WGS) entry which is preliminary data.</text>
</comment>
<keyword evidence="3" id="KW-1185">Reference proteome</keyword>
<dbReference type="SUPFAM" id="SSF54427">
    <property type="entry name" value="NTF2-like"/>
    <property type="match status" value="1"/>
</dbReference>
<evidence type="ECO:0000313" key="2">
    <source>
        <dbReference type="EMBL" id="GAA2199611.1"/>
    </source>
</evidence>
<evidence type="ECO:0000259" key="1">
    <source>
        <dbReference type="Pfam" id="PF12680"/>
    </source>
</evidence>
<feature type="domain" description="SnoaL-like" evidence="1">
    <location>
        <begin position="14"/>
        <end position="116"/>
    </location>
</feature>
<dbReference type="RefSeq" id="WP_344299245.1">
    <property type="nucleotide sequence ID" value="NZ_BAAAQW010000004.1"/>
</dbReference>
<sequence length="148" mass="16126">MDASGIDLLPAGPVRRLFESISRHDLDGMVACFAEDYLNETPIHPDRGFRGREQVRKNWTSILAGIPDLVPFVVRATTAPDGMVWVEWGQRGTRRDGVPVDLAGVSVFTLHDDLVSAVRFYLEPVEHASGDVDAAVRETTGVGTGGRP</sequence>
<reference evidence="2 3" key="1">
    <citation type="journal article" date="2019" name="Int. J. Syst. Evol. Microbiol.">
        <title>The Global Catalogue of Microorganisms (GCM) 10K type strain sequencing project: providing services to taxonomists for standard genome sequencing and annotation.</title>
        <authorList>
            <consortium name="The Broad Institute Genomics Platform"/>
            <consortium name="The Broad Institute Genome Sequencing Center for Infectious Disease"/>
            <person name="Wu L."/>
            <person name="Ma J."/>
        </authorList>
    </citation>
    <scope>NUCLEOTIDE SEQUENCE [LARGE SCALE GENOMIC DNA]</scope>
    <source>
        <strain evidence="2 3">JCM 16034</strain>
    </source>
</reference>
<protein>
    <recommendedName>
        <fullName evidence="1">SnoaL-like domain-containing protein</fullName>
    </recommendedName>
</protein>